<reference evidence="3 4" key="1">
    <citation type="submission" date="2015-02" db="EMBL/GenBank/DDBJ databases">
        <authorList>
            <person name="Gomez-Escribano P.J."/>
        </authorList>
    </citation>
    <scope>NUCLEOTIDE SEQUENCE [LARGE SCALE GENOMIC DNA]</scope>
    <source>
        <strain evidence="4">C34 (DSM 42122 / NRRL B-24963)</strain>
    </source>
</reference>
<accession>A0A0F7W251</accession>
<proteinExistence type="predicted"/>
<protein>
    <submittedName>
        <fullName evidence="3">Cypemycin decarboxylase</fullName>
    </submittedName>
</protein>
<dbReference type="InterPro" id="IPR003382">
    <property type="entry name" value="Flavoprotein"/>
</dbReference>
<dbReference type="PANTHER" id="PTHR14359">
    <property type="entry name" value="HOMO-OLIGOMERIC FLAVIN CONTAINING CYS DECARBOXYLASE FAMILY"/>
    <property type="match status" value="1"/>
</dbReference>
<dbReference type="KEGG" id="sle:sle_66160"/>
<dbReference type="Pfam" id="PF02441">
    <property type="entry name" value="Flavoprotein"/>
    <property type="match status" value="1"/>
</dbReference>
<dbReference type="Proteomes" id="UP000035016">
    <property type="component" value="Chromosome Chromosome"/>
</dbReference>
<dbReference type="GO" id="GO:0004633">
    <property type="term" value="F:phosphopantothenoylcysteine decarboxylase activity"/>
    <property type="evidence" value="ECO:0007669"/>
    <property type="project" value="TreeGrafter"/>
</dbReference>
<dbReference type="AlphaFoldDB" id="A0A0F7W251"/>
<evidence type="ECO:0000313" key="3">
    <source>
        <dbReference type="EMBL" id="CQR66070.1"/>
    </source>
</evidence>
<dbReference type="GO" id="GO:0015937">
    <property type="term" value="P:coenzyme A biosynthetic process"/>
    <property type="evidence" value="ECO:0007669"/>
    <property type="project" value="TreeGrafter"/>
</dbReference>
<dbReference type="SUPFAM" id="SSF52507">
    <property type="entry name" value="Homo-oligomeric flavin-containing Cys decarboxylases, HFCD"/>
    <property type="match status" value="1"/>
</dbReference>
<dbReference type="PANTHER" id="PTHR14359:SF6">
    <property type="entry name" value="PHOSPHOPANTOTHENOYLCYSTEINE DECARBOXYLASE"/>
    <property type="match status" value="1"/>
</dbReference>
<dbReference type="EMBL" id="LN831790">
    <property type="protein sequence ID" value="CQR66070.1"/>
    <property type="molecule type" value="Genomic_DNA"/>
</dbReference>
<dbReference type="Gene3D" id="3.40.50.1950">
    <property type="entry name" value="Flavin prenyltransferase-like"/>
    <property type="match status" value="1"/>
</dbReference>
<gene>
    <name evidence="3" type="primary">sle_66160</name>
</gene>
<organism evidence="3 4">
    <name type="scientific">Streptomyces leeuwenhoekii</name>
    <dbReference type="NCBI Taxonomy" id="1437453"/>
    <lineage>
        <taxon>Bacteria</taxon>
        <taxon>Bacillati</taxon>
        <taxon>Actinomycetota</taxon>
        <taxon>Actinomycetes</taxon>
        <taxon>Kitasatosporales</taxon>
        <taxon>Streptomycetaceae</taxon>
        <taxon>Streptomyces</taxon>
    </lineage>
</organism>
<evidence type="ECO:0000259" key="2">
    <source>
        <dbReference type="Pfam" id="PF02441"/>
    </source>
</evidence>
<dbReference type="GO" id="GO:0071513">
    <property type="term" value="C:phosphopantothenoylcysteine decarboxylase complex"/>
    <property type="evidence" value="ECO:0007669"/>
    <property type="project" value="TreeGrafter"/>
</dbReference>
<dbReference type="GO" id="GO:0010181">
    <property type="term" value="F:FMN binding"/>
    <property type="evidence" value="ECO:0007669"/>
    <property type="project" value="TreeGrafter"/>
</dbReference>
<dbReference type="InterPro" id="IPR036551">
    <property type="entry name" value="Flavin_trans-like"/>
</dbReference>
<sequence length="211" mass="22040">MTAAAAGEKAPGAPRETRTLLVVTGSLSAAFVPQGLGHLRMTHPGVRIRTLITRSALKFVTATAVAAATGGEVTLDAWEDDRPGTPAEALHVELAEWAERIVVYPASWHYVARLAQGLADAPSLLALHTSRAEVAVAPSVPPGSLDSKVFQRHLAELRDRGYRVAPVLLARSTGGTRPALVPPPMPDVMALFDQAPPAPSPPAPAGRQAAP</sequence>
<evidence type="ECO:0000256" key="1">
    <source>
        <dbReference type="SAM" id="MobiDB-lite"/>
    </source>
</evidence>
<dbReference type="RefSeq" id="WP_047122252.1">
    <property type="nucleotide sequence ID" value="NZ_AZSD01000433.1"/>
</dbReference>
<evidence type="ECO:0000313" key="4">
    <source>
        <dbReference type="Proteomes" id="UP000035016"/>
    </source>
</evidence>
<name>A0A0F7W251_STRLW</name>
<feature type="region of interest" description="Disordered" evidence="1">
    <location>
        <begin position="192"/>
        <end position="211"/>
    </location>
</feature>
<feature type="domain" description="Flavoprotein" evidence="2">
    <location>
        <begin position="18"/>
        <end position="157"/>
    </location>
</feature>